<dbReference type="InterPro" id="IPR056935">
    <property type="entry name" value="Rv0428c-like_C"/>
</dbReference>
<keyword evidence="1 4" id="KW-0808">Transferase</keyword>
<protein>
    <submittedName>
        <fullName evidence="4">Acetyltransferase</fullName>
    </submittedName>
</protein>
<reference evidence="5" key="1">
    <citation type="journal article" date="2014" name="BMC Genomics">
        <title>Genome sequencing of two Neorhizobium galegae strains reveals a noeT gene responsible for the unusual acetylation of the nodulation factors.</title>
        <authorList>
            <person name="Osterman J."/>
            <person name="Marsh J."/>
            <person name="Laine P.K."/>
            <person name="Zeng Z."/>
            <person name="Alatalo E."/>
            <person name="Sullivan J.T."/>
            <person name="Young J.P."/>
            <person name="Thomas-Oates J."/>
            <person name="Paulin L."/>
            <person name="Lindstrom K."/>
        </authorList>
    </citation>
    <scope>NUCLEOTIDE SEQUENCE [LARGE SCALE GENOMIC DNA]</scope>
    <source>
        <strain evidence="5">HAMBI 540</strain>
    </source>
</reference>
<accession>A0A068SL94</accession>
<dbReference type="CDD" id="cd04301">
    <property type="entry name" value="NAT_SF"/>
    <property type="match status" value="1"/>
</dbReference>
<organism evidence="4 5">
    <name type="scientific">Neorhizobium galegae bv. orientalis str. HAMBI 540</name>
    <dbReference type="NCBI Taxonomy" id="1028800"/>
    <lineage>
        <taxon>Bacteria</taxon>
        <taxon>Pseudomonadati</taxon>
        <taxon>Pseudomonadota</taxon>
        <taxon>Alphaproteobacteria</taxon>
        <taxon>Hyphomicrobiales</taxon>
        <taxon>Rhizobiaceae</taxon>
        <taxon>Rhizobium/Agrobacterium group</taxon>
        <taxon>Neorhizobium</taxon>
    </lineage>
</organism>
<keyword evidence="2" id="KW-0012">Acyltransferase</keyword>
<evidence type="ECO:0000313" key="5">
    <source>
        <dbReference type="Proteomes" id="UP000028181"/>
    </source>
</evidence>
<dbReference type="KEGG" id="ngg:RG540_CH03930"/>
<evidence type="ECO:0000256" key="2">
    <source>
        <dbReference type="ARBA" id="ARBA00023315"/>
    </source>
</evidence>
<dbReference type="AlphaFoldDB" id="A0A068SL94"/>
<keyword evidence="5" id="KW-1185">Reference proteome</keyword>
<dbReference type="HOGENOM" id="CLU_048109_2_0_5"/>
<dbReference type="InterPro" id="IPR000182">
    <property type="entry name" value="GNAT_dom"/>
</dbReference>
<dbReference type="PROSITE" id="PS51186">
    <property type="entry name" value="GNAT"/>
    <property type="match status" value="1"/>
</dbReference>
<dbReference type="EMBL" id="HG938353">
    <property type="protein sequence ID" value="CDN46584.1"/>
    <property type="molecule type" value="Genomic_DNA"/>
</dbReference>
<dbReference type="InterPro" id="IPR050680">
    <property type="entry name" value="YpeA/RimI_acetyltransf"/>
</dbReference>
<gene>
    <name evidence="4" type="ORF">RG540_CH03930</name>
</gene>
<dbReference type="Pfam" id="PF24553">
    <property type="entry name" value="Rv0428c_C"/>
    <property type="match status" value="1"/>
</dbReference>
<dbReference type="GO" id="GO:0016747">
    <property type="term" value="F:acyltransferase activity, transferring groups other than amino-acyl groups"/>
    <property type="evidence" value="ECO:0007669"/>
    <property type="project" value="InterPro"/>
</dbReference>
<evidence type="ECO:0000256" key="1">
    <source>
        <dbReference type="ARBA" id="ARBA00022679"/>
    </source>
</evidence>
<dbReference type="OrthoDB" id="9775595at2"/>
<dbReference type="PANTHER" id="PTHR43420:SF12">
    <property type="entry name" value="N-ACETYLTRANSFERASE DOMAIN-CONTAINING PROTEIN"/>
    <property type="match status" value="1"/>
</dbReference>
<dbReference type="PATRIC" id="fig|1028800.3.peg.387"/>
<name>A0A068SL94_NEOGA</name>
<evidence type="ECO:0000259" key="3">
    <source>
        <dbReference type="PROSITE" id="PS51186"/>
    </source>
</evidence>
<sequence>MNEASSPQNDLPLVRRLEAVGFRAWPAASVVYDGSWQVRLTGGHPSKRLNCIVPLDPSDHRDMATRLEKARKRFEDYGRPLVVRETPLAPPKLIDHLNAAGWRAFETVDVLTVNLTELELPDTLDHLPSHDIGRFCDASLAIDGEDAALKPALAEILSSIKPTSGFFIKENPQEGAAAVALCVQDNDLAGIISFAVAKAHRREGLGTEILSSALRWARISGARSAWLQVVSTNEPALALYRRFGFRKAYEYRYWRQESRA</sequence>
<dbReference type="eggNOG" id="COG0456">
    <property type="taxonomic scope" value="Bacteria"/>
</dbReference>
<dbReference type="SUPFAM" id="SSF55729">
    <property type="entry name" value="Acyl-CoA N-acyltransferases (Nat)"/>
    <property type="match status" value="1"/>
</dbReference>
<feature type="domain" description="N-acetyltransferase" evidence="3">
    <location>
        <begin position="122"/>
        <end position="260"/>
    </location>
</feature>
<dbReference type="Proteomes" id="UP000028181">
    <property type="component" value="Chromosome I"/>
</dbReference>
<evidence type="ECO:0000313" key="4">
    <source>
        <dbReference type="EMBL" id="CDN46584.1"/>
    </source>
</evidence>
<dbReference type="InterPro" id="IPR016181">
    <property type="entry name" value="Acyl_CoA_acyltransferase"/>
</dbReference>
<dbReference type="Gene3D" id="3.40.630.30">
    <property type="match status" value="1"/>
</dbReference>
<proteinExistence type="predicted"/>
<dbReference type="PANTHER" id="PTHR43420">
    <property type="entry name" value="ACETYLTRANSFERASE"/>
    <property type="match status" value="1"/>
</dbReference>